<dbReference type="EMBL" id="JAPFFK010000014">
    <property type="protein sequence ID" value="KAJ6717877.1"/>
    <property type="molecule type" value="Genomic_DNA"/>
</dbReference>
<evidence type="ECO:0000313" key="2">
    <source>
        <dbReference type="EMBL" id="KAJ6717877.1"/>
    </source>
</evidence>
<keyword evidence="1" id="KW-0472">Membrane</keyword>
<feature type="transmembrane region" description="Helical" evidence="1">
    <location>
        <begin position="20"/>
        <end position="43"/>
    </location>
</feature>
<keyword evidence="1" id="KW-0812">Transmembrane</keyword>
<keyword evidence="1" id="KW-1133">Transmembrane helix</keyword>
<evidence type="ECO:0000313" key="3">
    <source>
        <dbReference type="Proteomes" id="UP001151532"/>
    </source>
</evidence>
<sequence>MERLKVNNNNQTIHYPKKFFFSPLFCELNAGIFLKCLLFFSFLQKR</sequence>
<protein>
    <submittedName>
        <fullName evidence="2">Uncharacterized protein</fullName>
    </submittedName>
</protein>
<keyword evidence="3" id="KW-1185">Reference proteome</keyword>
<gene>
    <name evidence="2" type="ORF">OIU79_005919</name>
</gene>
<dbReference type="Proteomes" id="UP001151532">
    <property type="component" value="Chromosome 10"/>
</dbReference>
<proteinExistence type="predicted"/>
<name>A0A9Q0TTZ5_SALPP</name>
<reference evidence="2" key="2">
    <citation type="journal article" date="2023" name="Int. J. Mol. Sci.">
        <title>De Novo Assembly and Annotation of 11 Diverse Shrub Willow (Salix) Genomes Reveals Novel Gene Organization in Sex-Linked Regions.</title>
        <authorList>
            <person name="Hyden B."/>
            <person name="Feng K."/>
            <person name="Yates T.B."/>
            <person name="Jawdy S."/>
            <person name="Cereghino C."/>
            <person name="Smart L.B."/>
            <person name="Muchero W."/>
        </authorList>
    </citation>
    <scope>NUCLEOTIDE SEQUENCE</scope>
    <source>
        <tissue evidence="2">Shoot tip</tissue>
    </source>
</reference>
<reference evidence="2" key="1">
    <citation type="submission" date="2022-11" db="EMBL/GenBank/DDBJ databases">
        <authorList>
            <person name="Hyden B.L."/>
            <person name="Feng K."/>
            <person name="Yates T."/>
            <person name="Jawdy S."/>
            <person name="Smart L.B."/>
            <person name="Muchero W."/>
        </authorList>
    </citation>
    <scope>NUCLEOTIDE SEQUENCE</scope>
    <source>
        <tissue evidence="2">Shoot tip</tissue>
    </source>
</reference>
<accession>A0A9Q0TTZ5</accession>
<comment type="caution">
    <text evidence="2">The sequence shown here is derived from an EMBL/GenBank/DDBJ whole genome shotgun (WGS) entry which is preliminary data.</text>
</comment>
<evidence type="ECO:0000256" key="1">
    <source>
        <dbReference type="SAM" id="Phobius"/>
    </source>
</evidence>
<dbReference type="AlphaFoldDB" id="A0A9Q0TTZ5"/>
<organism evidence="2 3">
    <name type="scientific">Salix purpurea</name>
    <name type="common">Purple osier willow</name>
    <dbReference type="NCBI Taxonomy" id="77065"/>
    <lineage>
        <taxon>Eukaryota</taxon>
        <taxon>Viridiplantae</taxon>
        <taxon>Streptophyta</taxon>
        <taxon>Embryophyta</taxon>
        <taxon>Tracheophyta</taxon>
        <taxon>Spermatophyta</taxon>
        <taxon>Magnoliopsida</taxon>
        <taxon>eudicotyledons</taxon>
        <taxon>Gunneridae</taxon>
        <taxon>Pentapetalae</taxon>
        <taxon>rosids</taxon>
        <taxon>fabids</taxon>
        <taxon>Malpighiales</taxon>
        <taxon>Salicaceae</taxon>
        <taxon>Saliceae</taxon>
        <taxon>Salix</taxon>
    </lineage>
</organism>